<protein>
    <submittedName>
        <fullName evidence="2">Uncharacterized protein</fullName>
    </submittedName>
</protein>
<dbReference type="EMBL" id="JAHRIP010050921">
    <property type="protein sequence ID" value="MEQ2300984.1"/>
    <property type="molecule type" value="Genomic_DNA"/>
</dbReference>
<keyword evidence="3" id="KW-1185">Reference proteome</keyword>
<gene>
    <name evidence="2" type="ORF">AMECASPLE_031406</name>
</gene>
<proteinExistence type="predicted"/>
<keyword evidence="1" id="KW-1133">Transmembrane helix</keyword>
<organism evidence="2 3">
    <name type="scientific">Ameca splendens</name>
    <dbReference type="NCBI Taxonomy" id="208324"/>
    <lineage>
        <taxon>Eukaryota</taxon>
        <taxon>Metazoa</taxon>
        <taxon>Chordata</taxon>
        <taxon>Craniata</taxon>
        <taxon>Vertebrata</taxon>
        <taxon>Euteleostomi</taxon>
        <taxon>Actinopterygii</taxon>
        <taxon>Neopterygii</taxon>
        <taxon>Teleostei</taxon>
        <taxon>Neoteleostei</taxon>
        <taxon>Acanthomorphata</taxon>
        <taxon>Ovalentaria</taxon>
        <taxon>Atherinomorphae</taxon>
        <taxon>Cyprinodontiformes</taxon>
        <taxon>Goodeidae</taxon>
        <taxon>Ameca</taxon>
    </lineage>
</organism>
<name>A0ABV0Z468_9TELE</name>
<evidence type="ECO:0000313" key="3">
    <source>
        <dbReference type="Proteomes" id="UP001469553"/>
    </source>
</evidence>
<comment type="caution">
    <text evidence="2">The sequence shown here is derived from an EMBL/GenBank/DDBJ whole genome shotgun (WGS) entry which is preliminary data.</text>
</comment>
<keyword evidence="1" id="KW-0812">Transmembrane</keyword>
<evidence type="ECO:0000313" key="2">
    <source>
        <dbReference type="EMBL" id="MEQ2300984.1"/>
    </source>
</evidence>
<dbReference type="Proteomes" id="UP001469553">
    <property type="component" value="Unassembled WGS sequence"/>
</dbReference>
<sequence>MNNCSLINTMNNSPESASSFMTWSLLRILSPESVFPALTQFLSSDHRTLPIHCVCKPATTFLCNVNLLSPDNHAEEPKINFLFPQRILRSLVALFLSLSLFSVLCSARKDRRNMDWLKKNKGE</sequence>
<evidence type="ECO:0000256" key="1">
    <source>
        <dbReference type="SAM" id="Phobius"/>
    </source>
</evidence>
<accession>A0ABV0Z468</accession>
<keyword evidence="1" id="KW-0472">Membrane</keyword>
<feature type="transmembrane region" description="Helical" evidence="1">
    <location>
        <begin position="87"/>
        <end position="107"/>
    </location>
</feature>
<reference evidence="2 3" key="1">
    <citation type="submission" date="2021-06" db="EMBL/GenBank/DDBJ databases">
        <authorList>
            <person name="Palmer J.M."/>
        </authorList>
    </citation>
    <scope>NUCLEOTIDE SEQUENCE [LARGE SCALE GENOMIC DNA]</scope>
    <source>
        <strain evidence="2 3">AS_MEX2019</strain>
        <tissue evidence="2">Muscle</tissue>
    </source>
</reference>